<dbReference type="Pfam" id="PF00356">
    <property type="entry name" value="LacI"/>
    <property type="match status" value="1"/>
</dbReference>
<keyword evidence="1" id="KW-0678">Repressor</keyword>
<name>A0ABU0JAS7_9HYPH</name>
<dbReference type="InterPro" id="IPR046335">
    <property type="entry name" value="LacI/GalR-like_sensor"/>
</dbReference>
<dbReference type="InterPro" id="IPR000843">
    <property type="entry name" value="HTH_LacI"/>
</dbReference>
<feature type="domain" description="HTH lacI-type" evidence="5">
    <location>
        <begin position="2"/>
        <end position="56"/>
    </location>
</feature>
<keyword evidence="2" id="KW-0805">Transcription regulation</keyword>
<sequence length="335" mass="35901">MSTIKDVAREAGVSVTTVSHVVNATRPVAPETRERVSDVIRRLGYRPSGIARALKANRTHAIGMLVTTSVNPFFAEVMRGVEAGCFERGYTLILGNTGDVAERLEAYWHTLAARRIDGLVVMTTNASPDFLQQLDSNGVLPVVALDTAEGLVDCVINDDSEMGGRLAGRFLVERGFRRIGCITGPAGHPRGTTRLEAFRAGLTEAGAALDPALVVRSDFTIAGGYRALGELAARPGPLPDALFCINDMLAIGALCAAHERGLRVPDDLSVMGYDDSEIAAYTAPPLTTIRQPAFEMGQAAARVLIEHLDSGTPLPHMLALPPELVERRSVRPRVQ</sequence>
<evidence type="ECO:0000256" key="2">
    <source>
        <dbReference type="ARBA" id="ARBA00023015"/>
    </source>
</evidence>
<evidence type="ECO:0000256" key="3">
    <source>
        <dbReference type="ARBA" id="ARBA00023125"/>
    </source>
</evidence>
<keyword evidence="4" id="KW-0804">Transcription</keyword>
<proteinExistence type="predicted"/>
<dbReference type="Pfam" id="PF13377">
    <property type="entry name" value="Peripla_BP_3"/>
    <property type="match status" value="1"/>
</dbReference>
<keyword evidence="3" id="KW-0238">DNA-binding</keyword>
<dbReference type="PANTHER" id="PTHR30146">
    <property type="entry name" value="LACI-RELATED TRANSCRIPTIONAL REPRESSOR"/>
    <property type="match status" value="1"/>
</dbReference>
<keyword evidence="7" id="KW-1185">Reference proteome</keyword>
<dbReference type="Proteomes" id="UP001242480">
    <property type="component" value="Unassembled WGS sequence"/>
</dbReference>
<dbReference type="PANTHER" id="PTHR30146:SF148">
    <property type="entry name" value="HTH-TYPE TRANSCRIPTIONAL REPRESSOR PURR-RELATED"/>
    <property type="match status" value="1"/>
</dbReference>
<dbReference type="SUPFAM" id="SSF47413">
    <property type="entry name" value="lambda repressor-like DNA-binding domains"/>
    <property type="match status" value="1"/>
</dbReference>
<dbReference type="SUPFAM" id="SSF53822">
    <property type="entry name" value="Periplasmic binding protein-like I"/>
    <property type="match status" value="1"/>
</dbReference>
<evidence type="ECO:0000259" key="5">
    <source>
        <dbReference type="PROSITE" id="PS50932"/>
    </source>
</evidence>
<comment type="caution">
    <text evidence="6">The sequence shown here is derived from an EMBL/GenBank/DDBJ whole genome shotgun (WGS) entry which is preliminary data.</text>
</comment>
<dbReference type="Gene3D" id="1.10.260.40">
    <property type="entry name" value="lambda repressor-like DNA-binding domains"/>
    <property type="match status" value="1"/>
</dbReference>
<dbReference type="PRINTS" id="PR00036">
    <property type="entry name" value="HTHLACI"/>
</dbReference>
<gene>
    <name evidence="6" type="ORF">QO011_004394</name>
</gene>
<dbReference type="RefSeq" id="WP_307276361.1">
    <property type="nucleotide sequence ID" value="NZ_JAUSVX010000008.1"/>
</dbReference>
<evidence type="ECO:0000256" key="4">
    <source>
        <dbReference type="ARBA" id="ARBA00023163"/>
    </source>
</evidence>
<dbReference type="InterPro" id="IPR028082">
    <property type="entry name" value="Peripla_BP_I"/>
</dbReference>
<dbReference type="CDD" id="cd01392">
    <property type="entry name" value="HTH_LacI"/>
    <property type="match status" value="1"/>
</dbReference>
<evidence type="ECO:0000313" key="6">
    <source>
        <dbReference type="EMBL" id="MDQ0471371.1"/>
    </source>
</evidence>
<accession>A0ABU0JAS7</accession>
<dbReference type="SMART" id="SM00354">
    <property type="entry name" value="HTH_LACI"/>
    <property type="match status" value="1"/>
</dbReference>
<organism evidence="6 7">
    <name type="scientific">Labrys wisconsinensis</name>
    <dbReference type="NCBI Taxonomy" id="425677"/>
    <lineage>
        <taxon>Bacteria</taxon>
        <taxon>Pseudomonadati</taxon>
        <taxon>Pseudomonadota</taxon>
        <taxon>Alphaproteobacteria</taxon>
        <taxon>Hyphomicrobiales</taxon>
        <taxon>Xanthobacteraceae</taxon>
        <taxon>Labrys</taxon>
    </lineage>
</organism>
<dbReference type="InterPro" id="IPR010982">
    <property type="entry name" value="Lambda_DNA-bd_dom_sf"/>
</dbReference>
<dbReference type="EMBL" id="JAUSVX010000008">
    <property type="protein sequence ID" value="MDQ0471371.1"/>
    <property type="molecule type" value="Genomic_DNA"/>
</dbReference>
<dbReference type="PROSITE" id="PS50932">
    <property type="entry name" value="HTH_LACI_2"/>
    <property type="match status" value="1"/>
</dbReference>
<dbReference type="Gene3D" id="3.40.50.2300">
    <property type="match status" value="2"/>
</dbReference>
<protein>
    <submittedName>
        <fullName evidence="6">LacI family transcriptional regulator</fullName>
    </submittedName>
</protein>
<reference evidence="6 7" key="1">
    <citation type="submission" date="2023-07" db="EMBL/GenBank/DDBJ databases">
        <title>Genomic Encyclopedia of Type Strains, Phase IV (KMG-IV): sequencing the most valuable type-strain genomes for metagenomic binning, comparative biology and taxonomic classification.</title>
        <authorList>
            <person name="Goeker M."/>
        </authorList>
    </citation>
    <scope>NUCLEOTIDE SEQUENCE [LARGE SCALE GENOMIC DNA]</scope>
    <source>
        <strain evidence="6 7">DSM 19619</strain>
    </source>
</reference>
<evidence type="ECO:0000256" key="1">
    <source>
        <dbReference type="ARBA" id="ARBA00022491"/>
    </source>
</evidence>
<dbReference type="PROSITE" id="PS00356">
    <property type="entry name" value="HTH_LACI_1"/>
    <property type="match status" value="1"/>
</dbReference>
<evidence type="ECO:0000313" key="7">
    <source>
        <dbReference type="Proteomes" id="UP001242480"/>
    </source>
</evidence>